<evidence type="ECO:0000313" key="2">
    <source>
        <dbReference type="EMBL" id="KAK7688788.1"/>
    </source>
</evidence>
<protein>
    <submittedName>
        <fullName evidence="2">Uncharacterized protein</fullName>
    </submittedName>
</protein>
<keyword evidence="3" id="KW-1185">Reference proteome</keyword>
<reference evidence="2 3" key="1">
    <citation type="submission" date="2022-09" db="EMBL/GenBank/DDBJ databases">
        <authorList>
            <person name="Palmer J.M."/>
        </authorList>
    </citation>
    <scope>NUCLEOTIDE SEQUENCE [LARGE SCALE GENOMIC DNA]</scope>
    <source>
        <strain evidence="2 3">DSM 7382</strain>
    </source>
</reference>
<comment type="caution">
    <text evidence="2">The sequence shown here is derived from an EMBL/GenBank/DDBJ whole genome shotgun (WGS) entry which is preliminary data.</text>
</comment>
<dbReference type="EMBL" id="JASBNA010000010">
    <property type="protein sequence ID" value="KAK7688788.1"/>
    <property type="molecule type" value="Genomic_DNA"/>
</dbReference>
<evidence type="ECO:0000256" key="1">
    <source>
        <dbReference type="SAM" id="MobiDB-lite"/>
    </source>
</evidence>
<accession>A0AAW0GF91</accession>
<evidence type="ECO:0000313" key="3">
    <source>
        <dbReference type="Proteomes" id="UP001385951"/>
    </source>
</evidence>
<feature type="compositionally biased region" description="Polar residues" evidence="1">
    <location>
        <begin position="1"/>
        <end position="18"/>
    </location>
</feature>
<gene>
    <name evidence="2" type="ORF">QCA50_008328</name>
</gene>
<name>A0AAW0GF91_9APHY</name>
<feature type="region of interest" description="Disordered" evidence="1">
    <location>
        <begin position="1"/>
        <end position="45"/>
    </location>
</feature>
<sequence length="128" mass="14896">MRSISTMAQVNGTFTEDVTSSKRPRTASRSPISEQGRCTRSSDIMPPQKWYPKTDSLLSSARYEDLRKRVVKDVGNQGSKNNVRFGPYFEFLEELQEFFYQFALKVRKQEQKLSKLKVMAQDIRSVIY</sequence>
<feature type="compositionally biased region" description="Polar residues" evidence="1">
    <location>
        <begin position="27"/>
        <end position="42"/>
    </location>
</feature>
<organism evidence="2 3">
    <name type="scientific">Cerrena zonata</name>
    <dbReference type="NCBI Taxonomy" id="2478898"/>
    <lineage>
        <taxon>Eukaryota</taxon>
        <taxon>Fungi</taxon>
        <taxon>Dikarya</taxon>
        <taxon>Basidiomycota</taxon>
        <taxon>Agaricomycotina</taxon>
        <taxon>Agaricomycetes</taxon>
        <taxon>Polyporales</taxon>
        <taxon>Cerrenaceae</taxon>
        <taxon>Cerrena</taxon>
    </lineage>
</organism>
<dbReference type="AlphaFoldDB" id="A0AAW0GF91"/>
<dbReference type="Proteomes" id="UP001385951">
    <property type="component" value="Unassembled WGS sequence"/>
</dbReference>
<proteinExistence type="predicted"/>